<dbReference type="PROSITE" id="PS50011">
    <property type="entry name" value="PROTEIN_KINASE_DOM"/>
    <property type="match status" value="1"/>
</dbReference>
<dbReference type="EMBL" id="CP029192">
    <property type="protein sequence ID" value="QES39562.1"/>
    <property type="molecule type" value="Genomic_DNA"/>
</dbReference>
<keyword evidence="8" id="KW-0723">Serine/threonine-protein kinase</keyword>
<evidence type="ECO:0000256" key="3">
    <source>
        <dbReference type="ARBA" id="ARBA00022777"/>
    </source>
</evidence>
<evidence type="ECO:0000256" key="5">
    <source>
        <dbReference type="PROSITE-ProRule" id="PRU10141"/>
    </source>
</evidence>
<dbReference type="InterPro" id="IPR011047">
    <property type="entry name" value="Quinoprotein_ADH-like_sf"/>
</dbReference>
<dbReference type="GO" id="GO:0004674">
    <property type="term" value="F:protein serine/threonine kinase activity"/>
    <property type="evidence" value="ECO:0007669"/>
    <property type="project" value="UniProtKB-KW"/>
</dbReference>
<dbReference type="PROSITE" id="PS00107">
    <property type="entry name" value="PROTEIN_KINASE_ATP"/>
    <property type="match status" value="1"/>
</dbReference>
<sequence length="783" mass="81498">MAAPDATPSAPSPAPTSAHSTRTAGHPSHPSHPTVPHPPATPTRQFTAVPQPPGPAAHQQGRGGPARIGPYEVFQLLGEGGMGRVFLARSPGSRLVALKVIRPEYAETPNFRGRFRREAESARRVSGFFTPPVLDADADAPQPWLATAYVPAPSLHDVVRTFGVLPEAGLRALGAGLAEALPAIHDAGIVHRDLKPGNVLITEDGPRVIDFGISRAVDATQVTRTGAVMGTPGFMAPEQIMSSREAGPAADIFSLGCVLVYAATGQGPFGTGGTAEILYRAVHHPPLLDGVPAALGPLVGACLDKDPGRRPPAAAVLAALGDSDPAALLIEGLREDLARRQAHAAVLVSAPPVPMASLAPPDDAYTDGGSRRPSRRRFLWIAAAGTTVAAGGGAAALAGWREEPGKAPARGGSSGTTGRPAAKVPAGPRPRWSAPLTKLESARLQLLGDVLVHWEQRRAIAYDTATGKERWTGSLRLPSDVSGDPKWLGVRGSTLFASAWGGEQGYLFGVDCRGKQKFAHTVTEQGADGGFADFAESVLSVTGSVAIVGTGGNQGYGVLAVDLGSGEVLWSRRVKGSDFQAYAEGSRCFLQDNGTLRCLSLRSGSERWKVPGVIKPGAYPHLSSDGETLLVTSTKAQAFRAADGKKLWTAVNETTTISAARIRDGRAYLYDGPGTVFALDMRGGKQVWHTASPVRLTTTGGAQDQGPSVSSSVLAVATWATGDVPGFVVLRARDGKPLWAHQPSGGKAGDASGGKTVWLLQFDGSTLFAASETTLHAFRSDTT</sequence>
<keyword evidence="4 5" id="KW-0067">ATP-binding</keyword>
<dbReference type="InterPro" id="IPR011009">
    <property type="entry name" value="Kinase-like_dom_sf"/>
</dbReference>
<keyword evidence="1" id="KW-0808">Transferase</keyword>
<organism evidence="8 9">
    <name type="scientific">Streptomyces venezuelae</name>
    <dbReference type="NCBI Taxonomy" id="54571"/>
    <lineage>
        <taxon>Bacteria</taxon>
        <taxon>Bacillati</taxon>
        <taxon>Actinomycetota</taxon>
        <taxon>Actinomycetes</taxon>
        <taxon>Kitasatosporales</taxon>
        <taxon>Streptomycetaceae</taxon>
        <taxon>Streptomyces</taxon>
    </lineage>
</organism>
<feature type="region of interest" description="Disordered" evidence="6">
    <location>
        <begin position="1"/>
        <end position="67"/>
    </location>
</feature>
<dbReference type="InterPro" id="IPR000719">
    <property type="entry name" value="Prot_kinase_dom"/>
</dbReference>
<keyword evidence="2 5" id="KW-0547">Nucleotide-binding</keyword>
<evidence type="ECO:0000256" key="4">
    <source>
        <dbReference type="ARBA" id="ARBA00022840"/>
    </source>
</evidence>
<dbReference type="CDD" id="cd14014">
    <property type="entry name" value="STKc_PknB_like"/>
    <property type="match status" value="1"/>
</dbReference>
<evidence type="ECO:0000259" key="7">
    <source>
        <dbReference type="PROSITE" id="PS50011"/>
    </source>
</evidence>
<keyword evidence="3 8" id="KW-0418">Kinase</keyword>
<dbReference type="GO" id="GO:0005524">
    <property type="term" value="F:ATP binding"/>
    <property type="evidence" value="ECO:0007669"/>
    <property type="project" value="UniProtKB-UniRule"/>
</dbReference>
<reference evidence="8 9" key="1">
    <citation type="submission" date="2018-05" db="EMBL/GenBank/DDBJ databases">
        <title>Streptomyces venezuelae.</title>
        <authorList>
            <person name="Kim W."/>
            <person name="Lee N."/>
            <person name="Cho B.-K."/>
        </authorList>
    </citation>
    <scope>NUCLEOTIDE SEQUENCE [LARGE SCALE GENOMIC DNA]</scope>
    <source>
        <strain evidence="8 9">ATCC 14584</strain>
    </source>
</reference>
<dbReference type="PANTHER" id="PTHR43289:SF34">
    <property type="entry name" value="SERINE_THREONINE-PROTEIN KINASE YBDM-RELATED"/>
    <property type="match status" value="1"/>
</dbReference>
<dbReference type="SUPFAM" id="SSF50998">
    <property type="entry name" value="Quinoprotein alcohol dehydrogenase-like"/>
    <property type="match status" value="1"/>
</dbReference>
<dbReference type="OrthoDB" id="3942780at2"/>
<dbReference type="SMART" id="SM00220">
    <property type="entry name" value="S_TKc"/>
    <property type="match status" value="1"/>
</dbReference>
<dbReference type="PROSITE" id="PS00108">
    <property type="entry name" value="PROTEIN_KINASE_ST"/>
    <property type="match status" value="1"/>
</dbReference>
<dbReference type="InterPro" id="IPR015943">
    <property type="entry name" value="WD40/YVTN_repeat-like_dom_sf"/>
</dbReference>
<dbReference type="Gene3D" id="3.30.200.20">
    <property type="entry name" value="Phosphorylase Kinase, domain 1"/>
    <property type="match status" value="1"/>
</dbReference>
<evidence type="ECO:0000313" key="8">
    <source>
        <dbReference type="EMBL" id="QES39562.1"/>
    </source>
</evidence>
<feature type="domain" description="Protein kinase" evidence="7">
    <location>
        <begin position="71"/>
        <end position="327"/>
    </location>
</feature>
<dbReference type="Gene3D" id="2.40.10.480">
    <property type="match status" value="1"/>
</dbReference>
<dbReference type="SUPFAM" id="SSF56112">
    <property type="entry name" value="Protein kinase-like (PK-like)"/>
    <property type="match status" value="1"/>
</dbReference>
<evidence type="ECO:0000256" key="1">
    <source>
        <dbReference type="ARBA" id="ARBA00022679"/>
    </source>
</evidence>
<feature type="binding site" evidence="5">
    <location>
        <position position="99"/>
    </location>
    <ligand>
        <name>ATP</name>
        <dbReference type="ChEBI" id="CHEBI:30616"/>
    </ligand>
</feature>
<proteinExistence type="predicted"/>
<dbReference type="Pfam" id="PF13360">
    <property type="entry name" value="PQQ_2"/>
    <property type="match status" value="1"/>
</dbReference>
<dbReference type="Gene3D" id="2.130.10.10">
    <property type="entry name" value="YVTN repeat-like/Quinoprotein amine dehydrogenase"/>
    <property type="match status" value="1"/>
</dbReference>
<dbReference type="InterPro" id="IPR017441">
    <property type="entry name" value="Protein_kinase_ATP_BS"/>
</dbReference>
<name>A0A5P2CA60_STRVZ</name>
<feature type="compositionally biased region" description="Low complexity" evidence="6">
    <location>
        <begin position="1"/>
        <end position="32"/>
    </location>
</feature>
<dbReference type="RefSeq" id="WP_150220840.1">
    <property type="nucleotide sequence ID" value="NZ_CP029192.1"/>
</dbReference>
<dbReference type="InterPro" id="IPR002372">
    <property type="entry name" value="PQQ_rpt_dom"/>
</dbReference>
<evidence type="ECO:0000256" key="2">
    <source>
        <dbReference type="ARBA" id="ARBA00022741"/>
    </source>
</evidence>
<feature type="region of interest" description="Disordered" evidence="6">
    <location>
        <begin position="403"/>
        <end position="432"/>
    </location>
</feature>
<dbReference type="PANTHER" id="PTHR43289">
    <property type="entry name" value="MITOGEN-ACTIVATED PROTEIN KINASE KINASE KINASE 20-RELATED"/>
    <property type="match status" value="1"/>
</dbReference>
<dbReference type="AlphaFoldDB" id="A0A5P2CA60"/>
<dbReference type="Pfam" id="PF00069">
    <property type="entry name" value="Pkinase"/>
    <property type="match status" value="1"/>
</dbReference>
<protein>
    <submittedName>
        <fullName evidence="8">Serine/threonine protein kinase</fullName>
    </submittedName>
</protein>
<dbReference type="InterPro" id="IPR008271">
    <property type="entry name" value="Ser/Thr_kinase_AS"/>
</dbReference>
<accession>A0A5P2CA60</accession>
<dbReference type="Proteomes" id="UP000322927">
    <property type="component" value="Chromosome"/>
</dbReference>
<evidence type="ECO:0000313" key="9">
    <source>
        <dbReference type="Proteomes" id="UP000322927"/>
    </source>
</evidence>
<gene>
    <name evidence="8" type="ORF">DEJ48_39450</name>
</gene>
<dbReference type="Gene3D" id="1.10.510.10">
    <property type="entry name" value="Transferase(Phosphotransferase) domain 1"/>
    <property type="match status" value="1"/>
</dbReference>
<evidence type="ECO:0000256" key="6">
    <source>
        <dbReference type="SAM" id="MobiDB-lite"/>
    </source>
</evidence>